<dbReference type="InterPro" id="IPR017907">
    <property type="entry name" value="Znf_RING_CS"/>
</dbReference>
<dbReference type="AlphaFoldDB" id="A0AAW1R3Z8"/>
<keyword evidence="1" id="KW-0479">Metal-binding</keyword>
<evidence type="ECO:0000256" key="1">
    <source>
        <dbReference type="ARBA" id="ARBA00022723"/>
    </source>
</evidence>
<feature type="compositionally biased region" description="Low complexity" evidence="8">
    <location>
        <begin position="659"/>
        <end position="669"/>
    </location>
</feature>
<evidence type="ECO:0000256" key="7">
    <source>
        <dbReference type="PROSITE-ProRule" id="PRU00175"/>
    </source>
</evidence>
<evidence type="ECO:0000256" key="3">
    <source>
        <dbReference type="ARBA" id="ARBA00022771"/>
    </source>
</evidence>
<feature type="region of interest" description="Disordered" evidence="8">
    <location>
        <begin position="49"/>
        <end position="72"/>
    </location>
</feature>
<feature type="region of interest" description="Disordered" evidence="8">
    <location>
        <begin position="1105"/>
        <end position="1150"/>
    </location>
</feature>
<feature type="compositionally biased region" description="Pro residues" evidence="8">
    <location>
        <begin position="150"/>
        <end position="159"/>
    </location>
</feature>
<feature type="compositionally biased region" description="Polar residues" evidence="8">
    <location>
        <begin position="685"/>
        <end position="705"/>
    </location>
</feature>
<dbReference type="PROSITE" id="PS00518">
    <property type="entry name" value="ZF_RING_1"/>
    <property type="match status" value="1"/>
</dbReference>
<dbReference type="PROSITE" id="PS50297">
    <property type="entry name" value="ANK_REP_REGION"/>
    <property type="match status" value="3"/>
</dbReference>
<dbReference type="Proteomes" id="UP001438707">
    <property type="component" value="Unassembled WGS sequence"/>
</dbReference>
<feature type="compositionally biased region" description="Low complexity" evidence="8">
    <location>
        <begin position="185"/>
        <end position="203"/>
    </location>
</feature>
<protein>
    <recommendedName>
        <fullName evidence="9">RING-type domain-containing protein</fullName>
    </recommendedName>
</protein>
<comment type="caution">
    <text evidence="10">The sequence shown here is derived from an EMBL/GenBank/DDBJ whole genome shotgun (WGS) entry which is preliminary data.</text>
</comment>
<name>A0AAW1R3Z8_9CHLO</name>
<sequence length="1232" mass="130972">MTALSTWGVTNPRSGRWSDDCEDTLVYGSVPAFGGAVRSKVAQAVSSSQVQSQSAMRPTADSLQSHSQTQVALTQEQQAQQAREKLASDFRARRLRAIAFRHLRQEQFMTRELMHWGYPVGQHFDWSLDPSYSVIKDQAANPWLPEEPEPTPVHQPQPQPQTDSPSEPQPQPQPQPPAVAPAPSWPCTSALASTSPSSSQLPSGKLRRPDLALYAPAARRNAAATGPRAIREGDELTFLQLLRGDARLSLWVSTEGNSALHLSAGLGRHDLVKFVVEAATRYTTLTLSPKAAKLAMSRLLNAKTDYGQTALMLACKRGHVGVVRALLAEGADPLATDYMFRTCLHYAALCNWGPVIDELLGGRHLWRPESSPWVPAGKVPNEATFLKDAFVQDISGISRFIDAQAELGFGAVHMACSQGHLHAVKALLKAGASLHTQTHGAQHGNMMSKATPSWRPSSSPLHIAAAHGSLRLARLLLSGYADRVATAIQEHQDTGEPLITPQDIRLLQDHNGQRPFDVAAAFYEEVPEVWDHLKLMLDPEIPLGQLAASIQGPQGPPTLAVLASTVLRAKLMDQLEHLCSAGSNPVLLSLRPPGPSGDSPPSSSNSLRPPPPEHPGGLQPGGASPDISQQASVQESRGHTNMRQTLFGSQIGHFPQQPPNSQQASSMSSATGPGSHLPAAGSQPRWRSNPSPSLGNSSQMHSSEITPEAAPASSSSMQSAFANDAGFADQQARQQDLQNAVFDLRSTISMDGGARADAEHVEDGGGSAHQQRSPRRQMPGSQMDSPFGSANGNSTEICIDQLPSGSLPSNLDWRLPSSPEQAASPLQPESGSEPLPYDSTPAADNGSGGGGTTHQPQSSGRVRRNSVSAPTSPLRSPKPWIRKQIARLSRSHSQKNSFNERDGNPAAVDTALPQSASSPALSQAPVRNLHDEAGPSGQRQSMADESQPDRHFSNDQDQSNGSGEGETASMTTETESGFSGRTSSRGLQQGPPRWEWESYRAGPQGGSARRGRFRRSEAGAQSRTSFSAPSSPRFETIQHFLDSREQLSECTSEEAGPQGDILEAGELEILQTAEAALEAAPEIESPPASDPVSAGISAAAPAVASPSAAAASPQAPGQAPWSPPPPQQMVHELPPLAPPRSDSAKDGSSGWTARAMATALSQSIIGTDCRYLPGPPECEICYSSPKLVAIDGCGHDMCGECASELCRKGNAAPPTCPFCRLMIGGFHFVALS</sequence>
<proteinExistence type="predicted"/>
<dbReference type="InterPro" id="IPR001841">
    <property type="entry name" value="Znf_RING"/>
</dbReference>
<feature type="compositionally biased region" description="Low complexity" evidence="8">
    <location>
        <begin position="911"/>
        <end position="925"/>
    </location>
</feature>
<dbReference type="InterPro" id="IPR002110">
    <property type="entry name" value="Ankyrin_rpt"/>
</dbReference>
<feature type="compositionally biased region" description="Polar residues" evidence="8">
    <location>
        <begin position="626"/>
        <end position="638"/>
    </location>
</feature>
<dbReference type="GO" id="GO:0008270">
    <property type="term" value="F:zinc ion binding"/>
    <property type="evidence" value="ECO:0007669"/>
    <property type="project" value="UniProtKB-KW"/>
</dbReference>
<evidence type="ECO:0000256" key="5">
    <source>
        <dbReference type="ARBA" id="ARBA00023043"/>
    </source>
</evidence>
<evidence type="ECO:0000256" key="8">
    <source>
        <dbReference type="SAM" id="MobiDB-lite"/>
    </source>
</evidence>
<keyword evidence="3 7" id="KW-0863">Zinc-finger</keyword>
<dbReference type="SMART" id="SM00184">
    <property type="entry name" value="RING"/>
    <property type="match status" value="1"/>
</dbReference>
<dbReference type="PANTHER" id="PTHR24161">
    <property type="entry name" value="ANK_REP_REGION DOMAIN-CONTAINING PROTEIN-RELATED"/>
    <property type="match status" value="1"/>
</dbReference>
<feature type="compositionally biased region" description="Basic and acidic residues" evidence="8">
    <location>
        <begin position="754"/>
        <end position="763"/>
    </location>
</feature>
<organism evidence="10 11">
    <name type="scientific">Apatococcus lobatus</name>
    <dbReference type="NCBI Taxonomy" id="904363"/>
    <lineage>
        <taxon>Eukaryota</taxon>
        <taxon>Viridiplantae</taxon>
        <taxon>Chlorophyta</taxon>
        <taxon>core chlorophytes</taxon>
        <taxon>Trebouxiophyceae</taxon>
        <taxon>Chlorellales</taxon>
        <taxon>Chlorellaceae</taxon>
        <taxon>Apatococcus</taxon>
    </lineage>
</organism>
<feature type="compositionally biased region" description="Polar residues" evidence="8">
    <location>
        <begin position="779"/>
        <end position="796"/>
    </location>
</feature>
<feature type="compositionally biased region" description="Polar residues" evidence="8">
    <location>
        <begin position="968"/>
        <end position="987"/>
    </location>
</feature>
<feature type="region of interest" description="Disordered" evidence="8">
    <location>
        <begin position="586"/>
        <end position="638"/>
    </location>
</feature>
<evidence type="ECO:0000313" key="11">
    <source>
        <dbReference type="Proteomes" id="UP001438707"/>
    </source>
</evidence>
<feature type="repeat" description="ANK" evidence="6">
    <location>
        <begin position="306"/>
        <end position="338"/>
    </location>
</feature>
<dbReference type="InterPro" id="IPR013083">
    <property type="entry name" value="Znf_RING/FYVE/PHD"/>
</dbReference>
<feature type="compositionally biased region" description="Low complexity" evidence="8">
    <location>
        <begin position="709"/>
        <end position="722"/>
    </location>
</feature>
<keyword evidence="4" id="KW-0862">Zinc</keyword>
<evidence type="ECO:0000256" key="6">
    <source>
        <dbReference type="PROSITE-ProRule" id="PRU00023"/>
    </source>
</evidence>
<dbReference type="SUPFAM" id="SSF48403">
    <property type="entry name" value="Ankyrin repeat"/>
    <property type="match status" value="1"/>
</dbReference>
<evidence type="ECO:0000259" key="9">
    <source>
        <dbReference type="PROSITE" id="PS50089"/>
    </source>
</evidence>
<feature type="repeat" description="ANK" evidence="6">
    <location>
        <begin position="407"/>
        <end position="439"/>
    </location>
</feature>
<dbReference type="Gene3D" id="1.25.40.20">
    <property type="entry name" value="Ankyrin repeat-containing domain"/>
    <property type="match status" value="2"/>
</dbReference>
<feature type="domain" description="RING-type" evidence="9">
    <location>
        <begin position="1178"/>
        <end position="1220"/>
    </location>
</feature>
<reference evidence="10 11" key="1">
    <citation type="journal article" date="2024" name="Nat. Commun.">
        <title>Phylogenomics reveals the evolutionary origins of lichenization in chlorophyte algae.</title>
        <authorList>
            <person name="Puginier C."/>
            <person name="Libourel C."/>
            <person name="Otte J."/>
            <person name="Skaloud P."/>
            <person name="Haon M."/>
            <person name="Grisel S."/>
            <person name="Petersen M."/>
            <person name="Berrin J.G."/>
            <person name="Delaux P.M."/>
            <person name="Dal Grande F."/>
            <person name="Keller J."/>
        </authorList>
    </citation>
    <scope>NUCLEOTIDE SEQUENCE [LARGE SCALE GENOMIC DNA]</scope>
    <source>
        <strain evidence="10 11">SAG 2145</strain>
    </source>
</reference>
<feature type="region of interest" description="Disordered" evidence="8">
    <location>
        <begin position="142"/>
        <end position="207"/>
    </location>
</feature>
<dbReference type="Pfam" id="PF12796">
    <property type="entry name" value="Ank_2"/>
    <property type="match status" value="2"/>
</dbReference>
<accession>A0AAW1R3Z8</accession>
<dbReference type="Gene3D" id="3.30.40.10">
    <property type="entry name" value="Zinc/RING finger domain, C3HC4 (zinc finger)"/>
    <property type="match status" value="1"/>
</dbReference>
<dbReference type="PROSITE" id="PS50088">
    <property type="entry name" value="ANK_REPEAT"/>
    <property type="match status" value="3"/>
</dbReference>
<dbReference type="InterPro" id="IPR036770">
    <property type="entry name" value="Ankyrin_rpt-contain_sf"/>
</dbReference>
<evidence type="ECO:0000256" key="2">
    <source>
        <dbReference type="ARBA" id="ARBA00022737"/>
    </source>
</evidence>
<evidence type="ECO:0000313" key="10">
    <source>
        <dbReference type="EMBL" id="KAK9828248.1"/>
    </source>
</evidence>
<dbReference type="PROSITE" id="PS50089">
    <property type="entry name" value="ZF_RING_2"/>
    <property type="match status" value="1"/>
</dbReference>
<feature type="compositionally biased region" description="Low complexity" evidence="8">
    <location>
        <begin position="586"/>
        <end position="607"/>
    </location>
</feature>
<feature type="compositionally biased region" description="Low complexity" evidence="8">
    <location>
        <begin position="1105"/>
        <end position="1120"/>
    </location>
</feature>
<feature type="compositionally biased region" description="Basic residues" evidence="8">
    <location>
        <begin position="880"/>
        <end position="893"/>
    </location>
</feature>
<evidence type="ECO:0000256" key="4">
    <source>
        <dbReference type="ARBA" id="ARBA00022833"/>
    </source>
</evidence>
<feature type="compositionally biased region" description="Polar residues" evidence="8">
    <location>
        <begin position="853"/>
        <end position="874"/>
    </location>
</feature>
<feature type="region of interest" description="Disordered" evidence="8">
    <location>
        <begin position="752"/>
        <end position="1033"/>
    </location>
</feature>
<dbReference type="PANTHER" id="PTHR24161:SF85">
    <property type="entry name" value="PALMITOYLTRANSFERASE HIP14"/>
    <property type="match status" value="1"/>
</dbReference>
<dbReference type="CDD" id="cd16449">
    <property type="entry name" value="RING-HC"/>
    <property type="match status" value="1"/>
</dbReference>
<keyword evidence="5 6" id="KW-0040">ANK repeat</keyword>
<dbReference type="SMART" id="SM00248">
    <property type="entry name" value="ANK"/>
    <property type="match status" value="4"/>
</dbReference>
<feature type="compositionally biased region" description="Polar residues" evidence="8">
    <location>
        <begin position="1021"/>
        <end position="1030"/>
    </location>
</feature>
<feature type="repeat" description="ANK" evidence="6">
    <location>
        <begin position="456"/>
        <end position="482"/>
    </location>
</feature>
<keyword evidence="11" id="KW-1185">Reference proteome</keyword>
<dbReference type="SUPFAM" id="SSF57850">
    <property type="entry name" value="RING/U-box"/>
    <property type="match status" value="1"/>
</dbReference>
<feature type="compositionally biased region" description="Pro residues" evidence="8">
    <location>
        <begin position="167"/>
        <end position="184"/>
    </location>
</feature>
<gene>
    <name evidence="10" type="ORF">WJX74_005677</name>
</gene>
<keyword evidence="2" id="KW-0677">Repeat</keyword>
<dbReference type="EMBL" id="JALJOS010000016">
    <property type="protein sequence ID" value="KAK9828248.1"/>
    <property type="molecule type" value="Genomic_DNA"/>
</dbReference>
<feature type="region of interest" description="Disordered" evidence="8">
    <location>
        <begin position="650"/>
        <end position="734"/>
    </location>
</feature>